<accession>A0ABW1SVT3</accession>
<reference evidence="7" key="1">
    <citation type="journal article" date="2019" name="Int. J. Syst. Evol. Microbiol.">
        <title>The Global Catalogue of Microorganisms (GCM) 10K type strain sequencing project: providing services to taxonomists for standard genome sequencing and annotation.</title>
        <authorList>
            <consortium name="The Broad Institute Genomics Platform"/>
            <consortium name="The Broad Institute Genome Sequencing Center for Infectious Disease"/>
            <person name="Wu L."/>
            <person name="Ma J."/>
        </authorList>
    </citation>
    <scope>NUCLEOTIDE SEQUENCE [LARGE SCALE GENOMIC DNA]</scope>
    <source>
        <strain evidence="7">CGMCC 4.7317</strain>
    </source>
</reference>
<protein>
    <submittedName>
        <fullName evidence="6">Substrate-binding domain-containing protein</fullName>
    </submittedName>
</protein>
<keyword evidence="3 4" id="KW-0732">Signal</keyword>
<dbReference type="PROSITE" id="PS51257">
    <property type="entry name" value="PROKAR_LIPOPROTEIN"/>
    <property type="match status" value="1"/>
</dbReference>
<feature type="signal peptide" evidence="4">
    <location>
        <begin position="1"/>
        <end position="23"/>
    </location>
</feature>
<dbReference type="PANTHER" id="PTHR46847">
    <property type="entry name" value="D-ALLOSE-BINDING PERIPLASMIC PROTEIN-RELATED"/>
    <property type="match status" value="1"/>
</dbReference>
<dbReference type="InterPro" id="IPR028082">
    <property type="entry name" value="Peripla_BP_I"/>
</dbReference>
<evidence type="ECO:0000313" key="6">
    <source>
        <dbReference type="EMBL" id="MFC6236371.1"/>
    </source>
</evidence>
<proteinExistence type="inferred from homology"/>
<feature type="chain" id="PRO_5046007265" evidence="4">
    <location>
        <begin position="24"/>
        <end position="349"/>
    </location>
</feature>
<evidence type="ECO:0000256" key="3">
    <source>
        <dbReference type="ARBA" id="ARBA00022729"/>
    </source>
</evidence>
<comment type="subcellular location">
    <subcellularLocation>
        <location evidence="1">Cell envelope</location>
    </subcellularLocation>
</comment>
<comment type="similarity">
    <text evidence="2">Belongs to the bacterial solute-binding protein 2 family.</text>
</comment>
<dbReference type="InterPro" id="IPR025997">
    <property type="entry name" value="SBP_2_dom"/>
</dbReference>
<gene>
    <name evidence="6" type="ORF">ACFQGU_00655</name>
</gene>
<comment type="caution">
    <text evidence="6">The sequence shown here is derived from an EMBL/GenBank/DDBJ whole genome shotgun (WGS) entry which is preliminary data.</text>
</comment>
<name>A0ABW1SVT3_9ACTN</name>
<sequence length="349" mass="35246">MVLSSPRARGLAVVGAAASLLLAACGSSASTADSSSAAPSGSASGSAATCEGKKIAFVMGAESDPFFQAMKVGATEATAAAGAELIWQGDPKEYSPATQIPVVDQVLAQKPDGLVLIPTDPNALQPSVAKAVAAGVTVANVDTRVTDLGQVLTFITGDNTDGGTKAAEAIANAIGYADGQKYKVVVGLTSETATTNVARLDGFKAAIAASYPGIEIVDIAYSQSKPEVANTNVNNWLTKYPDLNGIFAIDGTNAQGAAAALQAKGLVGKVALVGYDAYPDNVALIKSGVFTALIAQDPATEARQAVESLCASLTGGDASAIEKEVVIPNVVLNKDTSDADLQKYTYVAS</sequence>
<evidence type="ECO:0000313" key="7">
    <source>
        <dbReference type="Proteomes" id="UP001596138"/>
    </source>
</evidence>
<dbReference type="SUPFAM" id="SSF53822">
    <property type="entry name" value="Periplasmic binding protein-like I"/>
    <property type="match status" value="1"/>
</dbReference>
<dbReference type="EMBL" id="JBHSTI010000002">
    <property type="protein sequence ID" value="MFC6236371.1"/>
    <property type="molecule type" value="Genomic_DNA"/>
</dbReference>
<evidence type="ECO:0000256" key="1">
    <source>
        <dbReference type="ARBA" id="ARBA00004196"/>
    </source>
</evidence>
<dbReference type="Pfam" id="PF13407">
    <property type="entry name" value="Peripla_BP_4"/>
    <property type="match status" value="1"/>
</dbReference>
<evidence type="ECO:0000256" key="4">
    <source>
        <dbReference type="SAM" id="SignalP"/>
    </source>
</evidence>
<evidence type="ECO:0000256" key="2">
    <source>
        <dbReference type="ARBA" id="ARBA00007639"/>
    </source>
</evidence>
<dbReference type="PANTHER" id="PTHR46847:SF1">
    <property type="entry name" value="D-ALLOSE-BINDING PERIPLASMIC PROTEIN-RELATED"/>
    <property type="match status" value="1"/>
</dbReference>
<evidence type="ECO:0000259" key="5">
    <source>
        <dbReference type="Pfam" id="PF13407"/>
    </source>
</evidence>
<dbReference type="RefSeq" id="WP_386763417.1">
    <property type="nucleotide sequence ID" value="NZ_JBHSTI010000002.1"/>
</dbReference>
<feature type="domain" description="Periplasmic binding protein" evidence="5">
    <location>
        <begin position="55"/>
        <end position="315"/>
    </location>
</feature>
<organism evidence="6 7">
    <name type="scientific">Longivirga aurantiaca</name>
    <dbReference type="NCBI Taxonomy" id="1837743"/>
    <lineage>
        <taxon>Bacteria</taxon>
        <taxon>Bacillati</taxon>
        <taxon>Actinomycetota</taxon>
        <taxon>Actinomycetes</taxon>
        <taxon>Sporichthyales</taxon>
        <taxon>Sporichthyaceae</taxon>
        <taxon>Longivirga</taxon>
    </lineage>
</organism>
<dbReference type="Gene3D" id="3.40.50.2300">
    <property type="match status" value="2"/>
</dbReference>
<dbReference type="Proteomes" id="UP001596138">
    <property type="component" value="Unassembled WGS sequence"/>
</dbReference>
<keyword evidence="7" id="KW-1185">Reference proteome</keyword>